<dbReference type="OrthoDB" id="5322539at2759"/>
<dbReference type="Proteomes" id="UP000799753">
    <property type="component" value="Unassembled WGS sequence"/>
</dbReference>
<dbReference type="EMBL" id="MU006782">
    <property type="protein sequence ID" value="KAF2642206.1"/>
    <property type="molecule type" value="Genomic_DNA"/>
</dbReference>
<feature type="region of interest" description="Disordered" evidence="1">
    <location>
        <begin position="1"/>
        <end position="53"/>
    </location>
</feature>
<feature type="transmembrane region" description="Helical" evidence="2">
    <location>
        <begin position="106"/>
        <end position="135"/>
    </location>
</feature>
<keyword evidence="4" id="KW-1185">Reference proteome</keyword>
<protein>
    <submittedName>
        <fullName evidence="3">Uncharacterized protein</fullName>
    </submittedName>
</protein>
<feature type="compositionally biased region" description="Polar residues" evidence="1">
    <location>
        <begin position="1"/>
        <end position="14"/>
    </location>
</feature>
<keyword evidence="2" id="KW-0472">Membrane</keyword>
<sequence length="574" mass="62439">MASKFATTSYQPVHQTAGPGAQLDQNVQINPCESDESSTPSEYSKENHPISRSEQPCKWSVGLKTPALMILGVILAALLAVAHYLYCRFLDQKFVQDTIPQSWNNGISIAFARVFSTTLAASASPAFTQALWWFLRRKPLALNKIDAFFQLNSSRVNLYQLGLLRAVPVLWFFGLLFVLIPVATIFPPGSLVVQQLPLTQNTTAQVPILDVDYRGNGSAIELFENAMFLSGPDGDYQSPTLRYSRLGMLTLLDGAFVTQSSPCGANCTYDISFQGPSLRCEDADKNVDLDSKVFNNLNASLSQSQGFNSQFSLSSANFMAAPYNPTSDLIEFAISFMDQQSNALRNVTCITMSATYDAHVEYVNGAQKVTAQTSKEEPINGTILNKSPFYDVIQSKPWSSPIRFSPTGYSIHSDDELNDAFHGAQLRSISDTLLGAIKGGISSYGNNEGSFIGNTIIQDTPFATPIYNTTAMDYTHIYFTLSPSILEDLMKNVTISTLNDATSSTTTSVTSTIYLTAYVFKNPYRLIAAYAAALAVCLPFIAFGFAAMLHNGVAASSGGFFQILCTTTASGSLT</sequence>
<feature type="transmembrane region" description="Helical" evidence="2">
    <location>
        <begin position="163"/>
        <end position="186"/>
    </location>
</feature>
<feature type="compositionally biased region" description="Polar residues" evidence="1">
    <location>
        <begin position="23"/>
        <end position="42"/>
    </location>
</feature>
<feature type="transmembrane region" description="Helical" evidence="2">
    <location>
        <begin position="527"/>
        <end position="549"/>
    </location>
</feature>
<name>A0A6A6S2V2_9PLEO</name>
<evidence type="ECO:0000313" key="3">
    <source>
        <dbReference type="EMBL" id="KAF2642206.1"/>
    </source>
</evidence>
<evidence type="ECO:0000256" key="1">
    <source>
        <dbReference type="SAM" id="MobiDB-lite"/>
    </source>
</evidence>
<dbReference type="PANTHER" id="PTHR35041:SF6">
    <property type="entry name" value="FORMYLMETHIONINE DEFORMYLASE-LIKE PROTEIN-RELATED"/>
    <property type="match status" value="1"/>
</dbReference>
<organism evidence="3 4">
    <name type="scientific">Massarina eburnea CBS 473.64</name>
    <dbReference type="NCBI Taxonomy" id="1395130"/>
    <lineage>
        <taxon>Eukaryota</taxon>
        <taxon>Fungi</taxon>
        <taxon>Dikarya</taxon>
        <taxon>Ascomycota</taxon>
        <taxon>Pezizomycotina</taxon>
        <taxon>Dothideomycetes</taxon>
        <taxon>Pleosporomycetidae</taxon>
        <taxon>Pleosporales</taxon>
        <taxon>Massarineae</taxon>
        <taxon>Massarinaceae</taxon>
        <taxon>Massarina</taxon>
    </lineage>
</organism>
<dbReference type="PANTHER" id="PTHR35041">
    <property type="entry name" value="MEDIATOR OF RNA POLYMERASE II TRANSCRIPTION SUBUNIT 1"/>
    <property type="match status" value="1"/>
</dbReference>
<dbReference type="AlphaFoldDB" id="A0A6A6S2V2"/>
<accession>A0A6A6S2V2</accession>
<feature type="transmembrane region" description="Helical" evidence="2">
    <location>
        <begin position="67"/>
        <end position="86"/>
    </location>
</feature>
<proteinExistence type="predicted"/>
<keyword evidence="2" id="KW-1133">Transmembrane helix</keyword>
<keyword evidence="2" id="KW-0812">Transmembrane</keyword>
<evidence type="ECO:0000256" key="2">
    <source>
        <dbReference type="SAM" id="Phobius"/>
    </source>
</evidence>
<reference evidence="3" key="1">
    <citation type="journal article" date="2020" name="Stud. Mycol.">
        <title>101 Dothideomycetes genomes: a test case for predicting lifestyles and emergence of pathogens.</title>
        <authorList>
            <person name="Haridas S."/>
            <person name="Albert R."/>
            <person name="Binder M."/>
            <person name="Bloem J."/>
            <person name="Labutti K."/>
            <person name="Salamov A."/>
            <person name="Andreopoulos B."/>
            <person name="Baker S."/>
            <person name="Barry K."/>
            <person name="Bills G."/>
            <person name="Bluhm B."/>
            <person name="Cannon C."/>
            <person name="Castanera R."/>
            <person name="Culley D."/>
            <person name="Daum C."/>
            <person name="Ezra D."/>
            <person name="Gonzalez J."/>
            <person name="Henrissat B."/>
            <person name="Kuo A."/>
            <person name="Liang C."/>
            <person name="Lipzen A."/>
            <person name="Lutzoni F."/>
            <person name="Magnuson J."/>
            <person name="Mondo S."/>
            <person name="Nolan M."/>
            <person name="Ohm R."/>
            <person name="Pangilinan J."/>
            <person name="Park H.-J."/>
            <person name="Ramirez L."/>
            <person name="Alfaro M."/>
            <person name="Sun H."/>
            <person name="Tritt A."/>
            <person name="Yoshinaga Y."/>
            <person name="Zwiers L.-H."/>
            <person name="Turgeon B."/>
            <person name="Goodwin S."/>
            <person name="Spatafora J."/>
            <person name="Crous P."/>
            <person name="Grigoriev I."/>
        </authorList>
    </citation>
    <scope>NUCLEOTIDE SEQUENCE</scope>
    <source>
        <strain evidence="3">CBS 473.64</strain>
    </source>
</reference>
<gene>
    <name evidence="3" type="ORF">P280DRAFT_296628</name>
</gene>
<evidence type="ECO:0000313" key="4">
    <source>
        <dbReference type="Proteomes" id="UP000799753"/>
    </source>
</evidence>